<comment type="caution">
    <text evidence="1">The sequence shown here is derived from an EMBL/GenBank/DDBJ whole genome shotgun (WGS) entry which is preliminary data.</text>
</comment>
<dbReference type="InterPro" id="IPR032675">
    <property type="entry name" value="LRR_dom_sf"/>
</dbReference>
<evidence type="ECO:0008006" key="3">
    <source>
        <dbReference type="Google" id="ProtNLM"/>
    </source>
</evidence>
<evidence type="ECO:0000313" key="1">
    <source>
        <dbReference type="EMBL" id="TJY33380.1"/>
    </source>
</evidence>
<keyword evidence="2" id="KW-1185">Reference proteome</keyword>
<reference evidence="1 2" key="1">
    <citation type="submission" date="2019-04" db="EMBL/GenBank/DDBJ databases">
        <title>Lacinutrix sp. nov., isolated from marine water.</title>
        <authorList>
            <person name="Kim W."/>
        </authorList>
    </citation>
    <scope>NUCLEOTIDE SEQUENCE [LARGE SCALE GENOMIC DNA]</scope>
    <source>
        <strain evidence="1 2">CAU 1491</strain>
    </source>
</reference>
<dbReference type="Proteomes" id="UP000307657">
    <property type="component" value="Unassembled WGS sequence"/>
</dbReference>
<dbReference type="InterPro" id="IPR026906">
    <property type="entry name" value="LRR_5"/>
</dbReference>
<proteinExistence type="predicted"/>
<sequence>MYLVYLDENFEMHKVDVSLSATTFTSDVINRQSILIGFYANGRKYNVKTFDEIEQMLCLDGFKGIAPLNSSYFNNEGRVVQFSLNDVVQVLPHTEPLDDARESLADFTAINGSHLVLKGVGGTITTKALLAAKFSFTEAQILDFVILNGNVYANIDNSDYETNSAAFSGDLDITSIIESNESLTEIKTSSGFQNATSLEEVNCKGLEVIGDSAFHGCTALKPSKINMPNVQTLGAFCFKLLANESSYNWVLPKVTSISSSFGECVFDISLPALTDLTGSASAFFKFNGVIDLPNVTSMGDPATNTGIFTSIIATSTLKLNSVLATNNGGGEDADVAYARGRGCTIIYY</sequence>
<dbReference type="OrthoDB" id="1824882at2"/>
<name>A0A4U0EPA5_9FLAO</name>
<organism evidence="1 2">
    <name type="scientific">Pontimicrobium aquaticum</name>
    <dbReference type="NCBI Taxonomy" id="2565367"/>
    <lineage>
        <taxon>Bacteria</taxon>
        <taxon>Pseudomonadati</taxon>
        <taxon>Bacteroidota</taxon>
        <taxon>Flavobacteriia</taxon>
        <taxon>Flavobacteriales</taxon>
        <taxon>Flavobacteriaceae</taxon>
        <taxon>Pontimicrobium</taxon>
    </lineage>
</organism>
<protein>
    <recommendedName>
        <fullName evidence="3">Leucine rich repeat-containing protein</fullName>
    </recommendedName>
</protein>
<accession>A0A4U0EPA5</accession>
<dbReference type="Gene3D" id="3.80.10.10">
    <property type="entry name" value="Ribonuclease Inhibitor"/>
    <property type="match status" value="1"/>
</dbReference>
<dbReference type="EMBL" id="SUPL01000007">
    <property type="protein sequence ID" value="TJY33380.1"/>
    <property type="molecule type" value="Genomic_DNA"/>
</dbReference>
<dbReference type="RefSeq" id="WP_136844558.1">
    <property type="nucleotide sequence ID" value="NZ_SUPL01000007.1"/>
</dbReference>
<evidence type="ECO:0000313" key="2">
    <source>
        <dbReference type="Proteomes" id="UP000307657"/>
    </source>
</evidence>
<gene>
    <name evidence="1" type="ORF">E5167_12835</name>
</gene>
<dbReference type="Pfam" id="PF13306">
    <property type="entry name" value="LRR_5"/>
    <property type="match status" value="1"/>
</dbReference>
<dbReference type="AlphaFoldDB" id="A0A4U0EPA5"/>